<proteinExistence type="predicted"/>
<evidence type="ECO:0000313" key="5">
    <source>
        <dbReference type="Proteomes" id="UP000284219"/>
    </source>
</evidence>
<evidence type="ECO:0000256" key="2">
    <source>
        <dbReference type="ARBA" id="ARBA00022803"/>
    </source>
</evidence>
<protein>
    <submittedName>
        <fullName evidence="4">Uncharacterized protein</fullName>
    </submittedName>
</protein>
<dbReference type="PROSITE" id="PS50005">
    <property type="entry name" value="TPR"/>
    <property type="match status" value="2"/>
</dbReference>
<dbReference type="PANTHER" id="PTHR45586">
    <property type="entry name" value="TPR REPEAT-CONTAINING PROTEIN PA4667"/>
    <property type="match status" value="1"/>
</dbReference>
<dbReference type="OrthoDB" id="600613at2"/>
<keyword evidence="1" id="KW-0677">Repeat</keyword>
<organism evidence="4 5">
    <name type="scientific">Ammoniphilus oxalaticus</name>
    <dbReference type="NCBI Taxonomy" id="66863"/>
    <lineage>
        <taxon>Bacteria</taxon>
        <taxon>Bacillati</taxon>
        <taxon>Bacillota</taxon>
        <taxon>Bacilli</taxon>
        <taxon>Bacillales</taxon>
        <taxon>Paenibacillaceae</taxon>
        <taxon>Aneurinibacillus group</taxon>
        <taxon>Ammoniphilus</taxon>
    </lineage>
</organism>
<evidence type="ECO:0000256" key="3">
    <source>
        <dbReference type="PROSITE-ProRule" id="PRU00339"/>
    </source>
</evidence>
<feature type="repeat" description="TPR" evidence="3">
    <location>
        <begin position="12"/>
        <end position="45"/>
    </location>
</feature>
<dbReference type="RefSeq" id="WP_120190920.1">
    <property type="nucleotide sequence ID" value="NZ_MCHY01000011.1"/>
</dbReference>
<dbReference type="SMART" id="SM00028">
    <property type="entry name" value="TPR"/>
    <property type="match status" value="6"/>
</dbReference>
<dbReference type="EMBL" id="MCHY01000011">
    <property type="protein sequence ID" value="RKD21803.1"/>
    <property type="molecule type" value="Genomic_DNA"/>
</dbReference>
<evidence type="ECO:0000313" key="4">
    <source>
        <dbReference type="EMBL" id="RKD21803.1"/>
    </source>
</evidence>
<dbReference type="InterPro" id="IPR051012">
    <property type="entry name" value="CellSynth/LPSAsmb/PSIAsmb"/>
</dbReference>
<dbReference type="PANTHER" id="PTHR45586:SF1">
    <property type="entry name" value="LIPOPOLYSACCHARIDE ASSEMBLY PROTEIN B"/>
    <property type="match status" value="1"/>
</dbReference>
<keyword evidence="2 3" id="KW-0802">TPR repeat</keyword>
<dbReference type="Pfam" id="PF14559">
    <property type="entry name" value="TPR_19"/>
    <property type="match status" value="1"/>
</dbReference>
<feature type="repeat" description="TPR" evidence="3">
    <location>
        <begin position="181"/>
        <end position="214"/>
    </location>
</feature>
<reference evidence="4 5" key="1">
    <citation type="submission" date="2016-08" db="EMBL/GenBank/DDBJ databases">
        <title>Novel Firmicute Genomes.</title>
        <authorList>
            <person name="Poppleton D.I."/>
            <person name="Gribaldo S."/>
        </authorList>
    </citation>
    <scope>NUCLEOTIDE SEQUENCE [LARGE SCALE GENOMIC DNA]</scope>
    <source>
        <strain evidence="4 5">RAOx-1</strain>
    </source>
</reference>
<dbReference type="AlphaFoldDB" id="A0A419SER4"/>
<dbReference type="Gene3D" id="1.25.40.10">
    <property type="entry name" value="Tetratricopeptide repeat domain"/>
    <property type="match status" value="2"/>
</dbReference>
<sequence>MSSNIISLKLTADFFAERANRSLDRYNYSKALRYFKRAGEMEPKNPSHLCNMAGVLGHLGKFSESNEILMNVLKKFDDNAAECHYYLACNYVYMDLLEQAEEHAYLYLRKDPKGRFAKDAVEILEYVAQDLNHPPLTEDLNLEEDEKTILHEQARTMMEEGRFQQAEKLLSQLLEDHPDFIAARNNLSLCYYYKGEIEKAHQMIRSVLEQDPCNIHALCNLAILYYQQQELEELSALLKELRKIIPLQYDQAYKLGITLGVLGEHDAAYQLFKKMSAYAWRLDFHLYHYCAVSAFNLGRYQEAKKYWKWVQREDPESPIAPYYLDWIESGQTHREAPYYYQVPHHYQESKKKEALQDSMERDPFIRSSFLWALRHGDRETKLQVLQAFEWLGDQEVIEALKEFVADPEQEDDLKQMANFVLGTLGYAGSNQPTIRWRSSWKEVVNCLRDRLTGEEQEAAQQLWTEFIQARYPNVPIIRKPKAWAAALEYLITPTSYKELAQSYSVSAQTVKKNVDTIREK</sequence>
<dbReference type="InterPro" id="IPR019734">
    <property type="entry name" value="TPR_rpt"/>
</dbReference>
<keyword evidence="5" id="KW-1185">Reference proteome</keyword>
<dbReference type="Proteomes" id="UP000284219">
    <property type="component" value="Unassembled WGS sequence"/>
</dbReference>
<evidence type="ECO:0000256" key="1">
    <source>
        <dbReference type="ARBA" id="ARBA00022737"/>
    </source>
</evidence>
<dbReference type="SUPFAM" id="SSF48452">
    <property type="entry name" value="TPR-like"/>
    <property type="match status" value="2"/>
</dbReference>
<comment type="caution">
    <text evidence="4">The sequence shown here is derived from an EMBL/GenBank/DDBJ whole genome shotgun (WGS) entry which is preliminary data.</text>
</comment>
<dbReference type="InterPro" id="IPR011989">
    <property type="entry name" value="ARM-like"/>
</dbReference>
<name>A0A419SER4_9BACL</name>
<accession>A0A419SER4</accession>
<dbReference type="Gene3D" id="1.25.10.10">
    <property type="entry name" value="Leucine-rich Repeat Variant"/>
    <property type="match status" value="1"/>
</dbReference>
<gene>
    <name evidence="4" type="ORF">BEP19_14400</name>
</gene>
<dbReference type="InterPro" id="IPR011990">
    <property type="entry name" value="TPR-like_helical_dom_sf"/>
</dbReference>